<name>A0ABQ9GUZ0_9NEOP</name>
<proteinExistence type="predicted"/>
<evidence type="ECO:0000313" key="3">
    <source>
        <dbReference type="Proteomes" id="UP001159363"/>
    </source>
</evidence>
<comment type="caution">
    <text evidence="2">The sequence shown here is derived from an EMBL/GenBank/DDBJ whole genome shotgun (WGS) entry which is preliminary data.</text>
</comment>
<keyword evidence="3" id="KW-1185">Reference proteome</keyword>
<feature type="compositionally biased region" description="Low complexity" evidence="1">
    <location>
        <begin position="68"/>
        <end position="79"/>
    </location>
</feature>
<protein>
    <submittedName>
        <fullName evidence="2">Uncharacterized protein</fullName>
    </submittedName>
</protein>
<accession>A0ABQ9GUZ0</accession>
<reference evidence="2 3" key="1">
    <citation type="submission" date="2023-02" db="EMBL/GenBank/DDBJ databases">
        <title>LHISI_Scaffold_Assembly.</title>
        <authorList>
            <person name="Stuart O.P."/>
            <person name="Cleave R."/>
            <person name="Magrath M.J.L."/>
            <person name="Mikheyev A.S."/>
        </authorList>
    </citation>
    <scope>NUCLEOTIDE SEQUENCE [LARGE SCALE GENOMIC DNA]</scope>
    <source>
        <strain evidence="2">Daus_M_001</strain>
        <tissue evidence="2">Leg muscle</tissue>
    </source>
</reference>
<organism evidence="2 3">
    <name type="scientific">Dryococelus australis</name>
    <dbReference type="NCBI Taxonomy" id="614101"/>
    <lineage>
        <taxon>Eukaryota</taxon>
        <taxon>Metazoa</taxon>
        <taxon>Ecdysozoa</taxon>
        <taxon>Arthropoda</taxon>
        <taxon>Hexapoda</taxon>
        <taxon>Insecta</taxon>
        <taxon>Pterygota</taxon>
        <taxon>Neoptera</taxon>
        <taxon>Polyneoptera</taxon>
        <taxon>Phasmatodea</taxon>
        <taxon>Verophasmatodea</taxon>
        <taxon>Anareolatae</taxon>
        <taxon>Phasmatidae</taxon>
        <taxon>Eurycanthinae</taxon>
        <taxon>Dryococelus</taxon>
    </lineage>
</organism>
<evidence type="ECO:0000256" key="1">
    <source>
        <dbReference type="SAM" id="MobiDB-lite"/>
    </source>
</evidence>
<feature type="compositionally biased region" description="Polar residues" evidence="1">
    <location>
        <begin position="49"/>
        <end position="63"/>
    </location>
</feature>
<evidence type="ECO:0000313" key="2">
    <source>
        <dbReference type="EMBL" id="KAJ8875866.1"/>
    </source>
</evidence>
<feature type="region of interest" description="Disordered" evidence="1">
    <location>
        <begin position="33"/>
        <end position="81"/>
    </location>
</feature>
<sequence>MWLYGAPVNALVNSEDEGSHASRDSWCGRAARYQEAEPQRPIVVPQKEVPTSTGEPDGTSSGTLMRPARSSASSATTRSNVQASGFFPSRRFVLYKSSWSENIPAVYYCSLGILSSTVNGHSCRNFIILFSTCSGEE</sequence>
<dbReference type="Proteomes" id="UP001159363">
    <property type="component" value="Chromosome 8"/>
</dbReference>
<gene>
    <name evidence="2" type="ORF">PR048_023769</name>
</gene>
<dbReference type="EMBL" id="JARBHB010000009">
    <property type="protein sequence ID" value="KAJ8875866.1"/>
    <property type="molecule type" value="Genomic_DNA"/>
</dbReference>